<reference evidence="1" key="1">
    <citation type="submission" date="2020-01" db="EMBL/GenBank/DDBJ databases">
        <title>Bacteria Cultured from War Wounds Associated with the Conflict in Eastern Ukraine.</title>
        <authorList>
            <person name="Snesrud E."/>
            <person name="Galac M.R."/>
            <person name="Mc Gann P."/>
            <person name="Valentine K."/>
            <person name="Viacheslav K."/>
        </authorList>
    </citation>
    <scope>NUCLEOTIDE SEQUENCE</scope>
    <source>
        <strain evidence="1">VNMU148</strain>
    </source>
</reference>
<gene>
    <name evidence="1" type="ORF">GUL26_22860</name>
</gene>
<comment type="caution">
    <text evidence="1">The sequence shown here is derived from an EMBL/GenBank/DDBJ whole genome shotgun (WGS) entry which is preliminary data.</text>
</comment>
<dbReference type="Proteomes" id="UP000644192">
    <property type="component" value="Unassembled WGS sequence"/>
</dbReference>
<accession>A0A6B1YI91</accession>
<name>A0A6B1YI91_PSEAI</name>
<evidence type="ECO:0000313" key="1">
    <source>
        <dbReference type="EMBL" id="MZZ15097.1"/>
    </source>
</evidence>
<protein>
    <submittedName>
        <fullName evidence="1">Uncharacterized protein</fullName>
    </submittedName>
</protein>
<dbReference type="EMBL" id="WXZT01000015">
    <property type="protein sequence ID" value="MZZ15097.1"/>
    <property type="molecule type" value="Genomic_DNA"/>
</dbReference>
<proteinExistence type="predicted"/>
<dbReference type="RefSeq" id="WP_023083260.1">
    <property type="nucleotide sequence ID" value="NZ_CP008865.2"/>
</dbReference>
<sequence length="146" mass="16748">MTEPVTNISSPLITLVSTPLAQAVPEALIEVALLVWYDPDPLPSLKRTLDALEGVELRRALYILDRLRRYGTALTKQRYQELTDLVCSPRWDHLKVIFVPPPPYPRGPLRVEILALGWGLEGENELLNTKTILYYQTRHYAAERRK</sequence>
<dbReference type="AlphaFoldDB" id="A0A6B1YI91"/>
<evidence type="ECO:0000313" key="2">
    <source>
        <dbReference type="Proteomes" id="UP000644192"/>
    </source>
</evidence>
<organism evidence="1 2">
    <name type="scientific">Pseudomonas aeruginosa</name>
    <dbReference type="NCBI Taxonomy" id="287"/>
    <lineage>
        <taxon>Bacteria</taxon>
        <taxon>Pseudomonadati</taxon>
        <taxon>Pseudomonadota</taxon>
        <taxon>Gammaproteobacteria</taxon>
        <taxon>Pseudomonadales</taxon>
        <taxon>Pseudomonadaceae</taxon>
        <taxon>Pseudomonas</taxon>
    </lineage>
</organism>